<organism evidence="1">
    <name type="scientific">uncultured Desulfobacterium sp</name>
    <dbReference type="NCBI Taxonomy" id="201089"/>
    <lineage>
        <taxon>Bacteria</taxon>
        <taxon>Pseudomonadati</taxon>
        <taxon>Thermodesulfobacteriota</taxon>
        <taxon>Desulfobacteria</taxon>
        <taxon>Desulfobacterales</taxon>
        <taxon>Desulfobacteriaceae</taxon>
        <taxon>Desulfobacterium</taxon>
        <taxon>environmental samples</taxon>
    </lineage>
</organism>
<dbReference type="AlphaFoldDB" id="A0A445MTH0"/>
<evidence type="ECO:0000313" key="1">
    <source>
        <dbReference type="EMBL" id="SPD72743.1"/>
    </source>
</evidence>
<gene>
    <name evidence="1" type="ORF">PITCH_A1520001</name>
</gene>
<reference evidence="1" key="1">
    <citation type="submission" date="2018-01" db="EMBL/GenBank/DDBJ databases">
        <authorList>
            <person name="Regsiter A."/>
            <person name="William W."/>
        </authorList>
    </citation>
    <scope>NUCLEOTIDE SEQUENCE</scope>
    <source>
        <strain evidence="1">TRIP AH-1</strain>
    </source>
</reference>
<name>A0A445MTH0_9BACT</name>
<protein>
    <submittedName>
        <fullName evidence="1">Uncharacterized protein</fullName>
    </submittedName>
</protein>
<dbReference type="EMBL" id="OJIN01000060">
    <property type="protein sequence ID" value="SPD72743.1"/>
    <property type="molecule type" value="Genomic_DNA"/>
</dbReference>
<sequence length="47" mass="5427">MTLASVKKHFKGWTAKKITDHSHEEKGYTETPNNQPISYAYSEDLMI</sequence>
<accession>A0A445MTH0</accession>
<proteinExistence type="predicted"/>